<gene>
    <name evidence="2" type="ORF">N0F65_003623</name>
</gene>
<reference evidence="2" key="2">
    <citation type="journal article" date="2023" name="Microbiol Resour">
        <title>Decontamination and Annotation of the Draft Genome Sequence of the Oomycete Lagenidium giganteum ARSEF 373.</title>
        <authorList>
            <person name="Morgan W.R."/>
            <person name="Tartar A."/>
        </authorList>
    </citation>
    <scope>NUCLEOTIDE SEQUENCE</scope>
    <source>
        <strain evidence="2">ARSEF 373</strain>
    </source>
</reference>
<dbReference type="EMBL" id="DAKRPA010000060">
    <property type="protein sequence ID" value="DBA00694.1"/>
    <property type="molecule type" value="Genomic_DNA"/>
</dbReference>
<dbReference type="Proteomes" id="UP001146120">
    <property type="component" value="Unassembled WGS sequence"/>
</dbReference>
<dbReference type="AlphaFoldDB" id="A0AAV2Z573"/>
<keyword evidence="3" id="KW-1185">Reference proteome</keyword>
<evidence type="ECO:0000313" key="3">
    <source>
        <dbReference type="Proteomes" id="UP001146120"/>
    </source>
</evidence>
<reference evidence="2" key="1">
    <citation type="submission" date="2022-11" db="EMBL/GenBank/DDBJ databases">
        <authorList>
            <person name="Morgan W.R."/>
            <person name="Tartar A."/>
        </authorList>
    </citation>
    <scope>NUCLEOTIDE SEQUENCE</scope>
    <source>
        <strain evidence="2">ARSEF 373</strain>
    </source>
</reference>
<accession>A0AAV2Z573</accession>
<sequence>MGVVDAWRDHNPEARVYTGPQPCKNRLDYVFVSEQFVSDLFAGAKYFAPTHAGDHLAHQVSFRSARQRQGHGYWRFSAHLLEYQDIIRAIQQEAQTVLEQVRAADNPGRVWERWKRAVKRKRQHIQRQLREQDNNEVDTALVRKNRADDDARNTFQHALKTYRSCVERTSGYNQDFKFEFHAQRMERSPRPFFRPLDTSLRRVTIEEVQRADGTTSVGPLAISEGFLDHWGSVMGDGERSTSPPPLPDPAQEVLNAPVTGEDLASAIKHMRANSAPGLDGLTAGFYQMAPAVSGECHQL</sequence>
<name>A0AAV2Z573_9STRA</name>
<evidence type="ECO:0000313" key="2">
    <source>
        <dbReference type="EMBL" id="DBA00694.1"/>
    </source>
</evidence>
<comment type="caution">
    <text evidence="2">The sequence shown here is derived from an EMBL/GenBank/DDBJ whole genome shotgun (WGS) entry which is preliminary data.</text>
</comment>
<feature type="region of interest" description="Disordered" evidence="1">
    <location>
        <begin position="234"/>
        <end position="253"/>
    </location>
</feature>
<evidence type="ECO:0000256" key="1">
    <source>
        <dbReference type="SAM" id="MobiDB-lite"/>
    </source>
</evidence>
<organism evidence="2 3">
    <name type="scientific">Lagenidium giganteum</name>
    <dbReference type="NCBI Taxonomy" id="4803"/>
    <lineage>
        <taxon>Eukaryota</taxon>
        <taxon>Sar</taxon>
        <taxon>Stramenopiles</taxon>
        <taxon>Oomycota</taxon>
        <taxon>Peronosporomycetes</taxon>
        <taxon>Pythiales</taxon>
        <taxon>Pythiaceae</taxon>
    </lineage>
</organism>
<protein>
    <submittedName>
        <fullName evidence="2">Uncharacterized protein</fullName>
    </submittedName>
</protein>
<proteinExistence type="predicted"/>